<dbReference type="SMART" id="SM00869">
    <property type="entry name" value="Autotransporter"/>
    <property type="match status" value="1"/>
</dbReference>
<reference evidence="3 4" key="1">
    <citation type="submission" date="2017-11" db="EMBL/GenBank/DDBJ databases">
        <title>Genome sequencing of Fusobacterium periodonticum KCOM 1263.</title>
        <authorList>
            <person name="Kook J.-K."/>
            <person name="Park S.-N."/>
            <person name="Lim Y.K."/>
        </authorList>
    </citation>
    <scope>NUCLEOTIDE SEQUENCE [LARGE SCALE GENOMIC DNA]</scope>
    <source>
        <strain evidence="3 4">KCOM 1263</strain>
    </source>
</reference>
<dbReference type="SUPFAM" id="SSF103515">
    <property type="entry name" value="Autotransporter"/>
    <property type="match status" value="1"/>
</dbReference>
<feature type="coiled-coil region" evidence="1">
    <location>
        <begin position="168"/>
        <end position="213"/>
    </location>
</feature>
<dbReference type="InterPro" id="IPR053787">
    <property type="entry name" value="Autotransptr-assoc_N"/>
</dbReference>
<dbReference type="Gene3D" id="2.40.128.130">
    <property type="entry name" value="Autotransporter beta-domain"/>
    <property type="match status" value="1"/>
</dbReference>
<dbReference type="InterPro" id="IPR036709">
    <property type="entry name" value="Autotransporte_beta_dom_sf"/>
</dbReference>
<gene>
    <name evidence="3" type="ORF">CTM74_00170</name>
</gene>
<dbReference type="Proteomes" id="UP000228552">
    <property type="component" value="Chromosome"/>
</dbReference>
<keyword evidence="4" id="KW-1185">Reference proteome</keyword>
<dbReference type="PROSITE" id="PS51208">
    <property type="entry name" value="AUTOTRANSPORTER"/>
    <property type="match status" value="1"/>
</dbReference>
<proteinExistence type="predicted"/>
<evidence type="ECO:0000313" key="3">
    <source>
        <dbReference type="EMBL" id="ATV60443.1"/>
    </source>
</evidence>
<dbReference type="NCBIfam" id="NF033175">
    <property type="entry name" value="fuso_auto_Nterm"/>
    <property type="match status" value="2"/>
</dbReference>
<sequence length="2616" mass="278048">MGNSNLEKTGKTLRSLAKRYENVKYSVGLAVLFLMKGTSAFSDTNMIQEVEKQKDIVTDIKNEKVELKETKKSTQATKKMKASWVSMQFGANDMYSNLFTSSKTKVGKTSIVKSEKTILVASANNSASLPMFAKLLSDIEETTENRTETLSAISNKENIPSETPTPTIEEIKAGKENLKNSVENLQNKIDVARRENNKEINGLRLELIQLMEQGNHVVKSPWSSWQFGANYFYENWGSSYKGRGDKKEKYPFEGVYTRSDDLFLRNVSPDSELYGKYIKTTKDDAINSALSSTLLARGRSTSYGLASNNGAQEPITTIELGASVKPKNISKSPITVLAPVISVAAVTPLLTPEPPDAPTPPVIKIPVFNPVAPTVDSVSLPTPPTFNIKLGSFCNYMTPNCESAPSPSHTTPTNGGKHSGTSYSFDHNQDVTIKADDLTGGPGVRYAWTSYDSALLKVYFDYGLKSLTQTNWVPGGKTATVDTNLTIDSIRGGIQPDPSVNGAHNTGMFLTGGSRVATLDNARNATIANNKTISMMGPLVIGYEVQSDEILNRNIGGTLYNNGKRSLVNLENGVLTDAIEKSDQTTDTRLNSLLKVKQIYSNGTGIHGHNPNSNGAGTVENTTLTLPTFAGGGTLGITRDPDIGYKDENGNFVIKKHGGYTGYKVGLILTYEKVDNVANDSYDLINKGTINFQGRNSIGIQIYAPGIDGTKINAPEVNVKNEGANSKIILGGVASYALKLSSRVNKNSTVENEGTIEITGDNTATYKQDNNPTTSRTHLYDADGTSLSSGIAVLEDKTLTNDSSIRAYTGKVKNKGTITVSGGAGNTGMVLKVRDNDDITNVTGGVISVSRSKNIGMRVDLGEVITDNASGGSPKAINNGKIIVGNGEQNIGMVANNSETSGIKAIATNNGTIEFVGAAYKAIGLFAQDGAEIVNNATGKITGPTTGGLNETLGMVIQGKVAPKNVPSSGINNGEIDLTGTKVTGIYNQGTITMENGATGTAKVTTSGVDSISLYAKGNSTTTNINSGKVIGKDGALTMFADDKATVNLGTTSSAPELESHGVGSLLFYNYTKSSSGVYTADGIFKLINPNVKATLTTGATAFYFKDTTPAAAGVVTNSTADKLNAMFAGSGTNKIKLKLSDKDSTLFVLDNTTPNVNPIKISEVGANTATVLGNFVEIDDKSSSQNYKAYKATKATLSIDEDVDLDNHSGSAISKYYRVDFLNSAVTVETGKKMVGTDAAHITEVIAQANYADAKDYNHVKVINNGTIDFSKRNGTAIAVDYGQATNNKLIKVNAANVAPTPGAKGENSIGLFGASGSKLTNSSTGEIYLGTRGVGIWGANDLTTSVSTWGKNIDITNTGKIIGLTAKNSVFGIYADNDTTAHPSATSTIVHSGEIDLSQNKESVGIYMKNGDLTSTGNISINEGSVGIDATNSDLTINGGTYTIGKESVGFKLTNLPATKKFLGNSGNISITGEDSVAYLLNNSILTSGTNFKDDLTLNSTKAYTYINTNASTLNYENIKTIANDDSMFINAGNNSTINLLSGTNISSTNKAITGVYSTRSTVKNEGTITLTGDKSSALYAEGSAVSNESTGKITVAKDGSGIYVKALTTAPVALGSGTNYGEINIGEASVGIRAEDATIINETTGKILSTAKSATGMSQSGGSQNIVNKGTITLTGDKSTALHSEGITTAGHKVINIGDITVGDSSNELSPSVGIYSANGTTSTVESSGKVVVGNKSTAIYAGNIDLIGNSETTAGNGGIGLYSKEGRVNISANSKITVGSTLGSGKEGVGVYLAGNNQTLNSDTDDLTIGHGSFGYVMTGQGNIVRTGMPGTVGEVSLSKDSVFIYSGDKTGTIRNYTNMKSTGDENYGIYALGAVENRGNIDFSQGIGNVGAYSYVEGATTTPNAIKNYGTIKVSKTDISDPDNRKYGIGMAAGFTEEVPAGSGNFVTRGLGNIENYGTIQVTTPDSIGMYATGRGSRIYNNGRIELSGAKRNIGMFAEHGAELINDVNGVITTVGTGNVGQIAIAVTKGATLENKGTIHIDASKGYGLFLAGAIVKNYGEARITVANGAIKIKEVTAADTSKEMQDTQGNMNKIRIHSPAGVAEAKIIANGVVQTPTVVHVQAIPNRKPNDIPTSSLGMYVDTSGINYTRPITNIGALSNLAESDLIIGTEATKYTTSKYIQLGQDIIEPYNDMIRTSGIEKWNIYSGSLTWMASITQLPDFTIRNAYLAKIPYTVFAGNQASPVAVSDTYNFLDGLEQRYGVEEIGTRENKVFQKLNSIGNNEEILFHQATDEMMGHQYANVQQRIQATGDILNKEFNYLRNEWSNPSKDSNKIKTFGTNGEYKTSTAGVIDYKNNAYGVAYVYEDETVRLGESTGWYAGIVHNRFRFKDIGNSKEEMLQGKLGLFKSVPFDYNNSLNWTISGDIFAGYNKMHRKFLVVDEVFNAKGRYHTYGVGIKNEISKEFRLSESFTFKPYAALGLEYGRVSKIREKSGEIKLDVKSNDYFSVRPEIGAELGFKHYFDRKTVKVGVTVAYENELGRVANGKNKAKVAGTEADYFNIRGEKDDRAGNVKTDLNIGWDNQKIGVTANLGYDTKGNNVRAGVGIRVIF</sequence>
<keyword evidence="1" id="KW-0175">Coiled coil</keyword>
<dbReference type="EMBL" id="CP024700">
    <property type="protein sequence ID" value="ATV60443.1"/>
    <property type="molecule type" value="Genomic_DNA"/>
</dbReference>
<feature type="domain" description="Autotransporter" evidence="2">
    <location>
        <begin position="2323"/>
        <end position="2616"/>
    </location>
</feature>
<evidence type="ECO:0000259" key="2">
    <source>
        <dbReference type="PROSITE" id="PS51208"/>
    </source>
</evidence>
<name>A0AAD0F186_9FUSO</name>
<dbReference type="RefSeq" id="WP_099986258.1">
    <property type="nucleotide sequence ID" value="NZ_CP024700.1"/>
</dbReference>
<accession>A0AAD0F186</accession>
<evidence type="ECO:0000313" key="4">
    <source>
        <dbReference type="Proteomes" id="UP000228552"/>
    </source>
</evidence>
<organism evidence="3 4">
    <name type="scientific">Fusobacterium pseudoperiodonticum</name>
    <dbReference type="NCBI Taxonomy" id="2663009"/>
    <lineage>
        <taxon>Bacteria</taxon>
        <taxon>Fusobacteriati</taxon>
        <taxon>Fusobacteriota</taxon>
        <taxon>Fusobacteriia</taxon>
        <taxon>Fusobacteriales</taxon>
        <taxon>Fusobacteriaceae</taxon>
        <taxon>Fusobacterium</taxon>
    </lineage>
</organism>
<evidence type="ECO:0000256" key="1">
    <source>
        <dbReference type="SAM" id="Coils"/>
    </source>
</evidence>
<dbReference type="InterPro" id="IPR005546">
    <property type="entry name" value="Autotransporte_beta"/>
</dbReference>
<protein>
    <submittedName>
        <fullName evidence="3">Autotransporter domain-containing protein</fullName>
    </submittedName>
</protein>
<feature type="coiled-coil region" evidence="1">
    <location>
        <begin position="50"/>
        <end position="77"/>
    </location>
</feature>
<dbReference type="Pfam" id="PF03797">
    <property type="entry name" value="Autotransporter"/>
    <property type="match status" value="1"/>
</dbReference>